<accession>A0ABD1HH03</accession>
<dbReference type="GO" id="GO:0008270">
    <property type="term" value="F:zinc ion binding"/>
    <property type="evidence" value="ECO:0007669"/>
    <property type="project" value="UniProtKB-KW"/>
</dbReference>
<comment type="caution">
    <text evidence="17">The sequence shown here is derived from an EMBL/GenBank/DDBJ whole genome shotgun (WGS) entry which is preliminary data.</text>
</comment>
<comment type="subcellular location">
    <subcellularLocation>
        <location evidence="1">Nucleus</location>
    </subcellularLocation>
</comment>
<dbReference type="InterPro" id="IPR021094">
    <property type="entry name" value="NPR1/NIM1-like_C"/>
</dbReference>
<organism evidence="17 18">
    <name type="scientific">Salvia divinorum</name>
    <name type="common">Maria pastora</name>
    <name type="synonym">Diviner's sage</name>
    <dbReference type="NCBI Taxonomy" id="28513"/>
    <lineage>
        <taxon>Eukaryota</taxon>
        <taxon>Viridiplantae</taxon>
        <taxon>Streptophyta</taxon>
        <taxon>Embryophyta</taxon>
        <taxon>Tracheophyta</taxon>
        <taxon>Spermatophyta</taxon>
        <taxon>Magnoliopsida</taxon>
        <taxon>eudicotyledons</taxon>
        <taxon>Gunneridae</taxon>
        <taxon>Pentapetalae</taxon>
        <taxon>asterids</taxon>
        <taxon>lamiids</taxon>
        <taxon>Lamiales</taxon>
        <taxon>Lamiaceae</taxon>
        <taxon>Nepetoideae</taxon>
        <taxon>Mentheae</taxon>
        <taxon>Salviinae</taxon>
        <taxon>Salvia</taxon>
        <taxon>Salvia subgen. Calosphace</taxon>
    </lineage>
</organism>
<keyword evidence="7" id="KW-0611">Plant defense</keyword>
<sequence length="576" mass="64351">MENGNDMSSSLSFASYSYLSNGSSGYNASSCEVGSSPELLSLSRLSLSLEKLVVGADYDYSDAEVEVEGVSVGVNRCILAARSEFFHQLFRNTGIDGSAGGKKLRYLMKDLIPEGRVGYEAFMVVLNYLYTGKVKASPTDVSTCVDESCAHDACGPAINYAVEMMYASATFQIKELVMVVQRHLLNFVDKAYIEDVMPILMVAFHCGLQQLLSHCLRRVARSDVGNIILEKELPVEALNEVKSLRLKSNQDEEHSSVQVDPLNEKPVRKIHRALDSDDVELVKKLLEESDISLDAACALHYAAAYCVPKIVNEVLNLENTDVNLRNSRGYTVLHVAARRKDPMVIVELLHRGANVSDATGDGQTPLTICRRLTRPKDFNEVKKHGQETNTDRLCIEVLEREMRRNPLAGNIALSSMMVADDLHMRLLLLENRVAMARSLFPLEARLAMQMARAESTMEFAGLSSFKEVDLNEIPPEHVRRLHALQKTVASGRRFFPNCSEVLDQLLEDDTLGSLMLEKGTMEEQRTKRMRYMELKQDVMKAFNKDLAEQKWTRLSSSSSSGSNSPKVSGTHKPRKR</sequence>
<dbReference type="InterPro" id="IPR002110">
    <property type="entry name" value="Ankyrin_rpt"/>
</dbReference>
<proteinExistence type="inferred from homology"/>
<dbReference type="EMBL" id="JBEAFC010000005">
    <property type="protein sequence ID" value="KAL1555449.1"/>
    <property type="molecule type" value="Genomic_DNA"/>
</dbReference>
<evidence type="ECO:0000256" key="10">
    <source>
        <dbReference type="ARBA" id="ARBA00023242"/>
    </source>
</evidence>
<dbReference type="PANTHER" id="PTHR46475:SF9">
    <property type="entry name" value="REGULATORY PROTEIN NPR3-LIKE ISOFORM X1"/>
    <property type="match status" value="1"/>
</dbReference>
<dbReference type="AlphaFoldDB" id="A0ABD1HH03"/>
<evidence type="ECO:0000256" key="6">
    <source>
        <dbReference type="ARBA" id="ARBA00022786"/>
    </source>
</evidence>
<evidence type="ECO:0000256" key="1">
    <source>
        <dbReference type="ARBA" id="ARBA00004123"/>
    </source>
</evidence>
<dbReference type="InterPro" id="IPR057250">
    <property type="entry name" value="Znf_C2HC_NPR-type"/>
</dbReference>
<dbReference type="PROSITE" id="PS50097">
    <property type="entry name" value="BTB"/>
    <property type="match status" value="1"/>
</dbReference>
<keyword evidence="4" id="KW-0677">Repeat</keyword>
<dbReference type="PROSITE" id="PS52046">
    <property type="entry name" value="ZF_C2HC_NPR"/>
    <property type="match status" value="1"/>
</dbReference>
<keyword evidence="9 12" id="KW-0040">ANK repeat</keyword>
<evidence type="ECO:0000256" key="7">
    <source>
        <dbReference type="ARBA" id="ARBA00022821"/>
    </source>
</evidence>
<dbReference type="SUPFAM" id="SSF54695">
    <property type="entry name" value="POZ domain"/>
    <property type="match status" value="1"/>
</dbReference>
<evidence type="ECO:0000256" key="8">
    <source>
        <dbReference type="ARBA" id="ARBA00022833"/>
    </source>
</evidence>
<dbReference type="FunFam" id="1.25.40.20:FF:000123">
    <property type="entry name" value="regulatory protein NPR3-like"/>
    <property type="match status" value="1"/>
</dbReference>
<dbReference type="Gene3D" id="1.25.40.20">
    <property type="entry name" value="Ankyrin repeat-containing domain"/>
    <property type="match status" value="1"/>
</dbReference>
<evidence type="ECO:0000256" key="9">
    <source>
        <dbReference type="ARBA" id="ARBA00023043"/>
    </source>
</evidence>
<dbReference type="Pfam" id="PF00651">
    <property type="entry name" value="BTB"/>
    <property type="match status" value="1"/>
</dbReference>
<protein>
    <submittedName>
        <fullName evidence="17">BTB/POZ domain and ankyrin repeat-containing protein NPR1-like</fullName>
    </submittedName>
</protein>
<dbReference type="PANTHER" id="PTHR46475">
    <property type="entry name" value="REGULATORY PROTEIN NPR3"/>
    <property type="match status" value="1"/>
</dbReference>
<dbReference type="GO" id="GO:0005634">
    <property type="term" value="C:nucleus"/>
    <property type="evidence" value="ECO:0007669"/>
    <property type="project" value="UniProtKB-SubCell"/>
</dbReference>
<dbReference type="Pfam" id="PF11900">
    <property type="entry name" value="DUF3420"/>
    <property type="match status" value="1"/>
</dbReference>
<reference evidence="17 18" key="1">
    <citation type="submission" date="2024-06" db="EMBL/GenBank/DDBJ databases">
        <title>A chromosome level genome sequence of Diviner's sage (Salvia divinorum).</title>
        <authorList>
            <person name="Ford S.A."/>
            <person name="Ro D.-K."/>
            <person name="Ness R.W."/>
            <person name="Phillips M.A."/>
        </authorList>
    </citation>
    <scope>NUCLEOTIDE SEQUENCE [LARGE SCALE GENOMIC DNA]</scope>
    <source>
        <strain evidence="17">SAF-2024a</strain>
        <tissue evidence="17">Leaf</tissue>
    </source>
</reference>
<comment type="similarity">
    <text evidence="11">Belongs to the plant 'ANKYRIN-BTB/POZ' family. 'NPR1-like' subfamily.</text>
</comment>
<dbReference type="SMART" id="SM00225">
    <property type="entry name" value="BTB"/>
    <property type="match status" value="1"/>
</dbReference>
<keyword evidence="3" id="KW-0479">Metal-binding</keyword>
<keyword evidence="8" id="KW-0862">Zinc</keyword>
<evidence type="ECO:0000313" key="17">
    <source>
        <dbReference type="EMBL" id="KAL1555449.1"/>
    </source>
</evidence>
<evidence type="ECO:0000256" key="12">
    <source>
        <dbReference type="PROSITE-ProRule" id="PRU00023"/>
    </source>
</evidence>
<evidence type="ECO:0000259" key="16">
    <source>
        <dbReference type="PROSITE" id="PS52046"/>
    </source>
</evidence>
<feature type="region of interest" description="Disordered" evidence="14">
    <location>
        <begin position="552"/>
        <end position="576"/>
    </location>
</feature>
<dbReference type="SUPFAM" id="SSF48403">
    <property type="entry name" value="Ankyrin repeat"/>
    <property type="match status" value="1"/>
</dbReference>
<feature type="repeat" description="ANK" evidence="12">
    <location>
        <begin position="328"/>
        <end position="360"/>
    </location>
</feature>
<keyword evidence="5 13" id="KW-0863">Zinc-finger</keyword>
<keyword evidence="10" id="KW-0539">Nucleus</keyword>
<evidence type="ECO:0000256" key="3">
    <source>
        <dbReference type="ARBA" id="ARBA00022723"/>
    </source>
</evidence>
<keyword evidence="18" id="KW-1185">Reference proteome</keyword>
<dbReference type="InterPro" id="IPR036770">
    <property type="entry name" value="Ankyrin_rpt-contain_sf"/>
</dbReference>
<dbReference type="InterPro" id="IPR044292">
    <property type="entry name" value="NPR"/>
</dbReference>
<comment type="caution">
    <text evidence="13">Lacks conserved residue(s) required for the propagation of feature annotation.</text>
</comment>
<keyword evidence="6" id="KW-0833">Ubl conjugation pathway</keyword>
<evidence type="ECO:0000313" key="18">
    <source>
        <dbReference type="Proteomes" id="UP001567538"/>
    </source>
</evidence>
<dbReference type="SMART" id="SM00248">
    <property type="entry name" value="ANK"/>
    <property type="match status" value="2"/>
</dbReference>
<gene>
    <name evidence="17" type="ORF">AAHA92_11187</name>
</gene>
<evidence type="ECO:0000256" key="11">
    <source>
        <dbReference type="ARBA" id="ARBA00044947"/>
    </source>
</evidence>
<dbReference type="PROSITE" id="PS50297">
    <property type="entry name" value="ANK_REP_REGION"/>
    <property type="match status" value="1"/>
</dbReference>
<dbReference type="Gene3D" id="3.30.710.10">
    <property type="entry name" value="Potassium Channel Kv1.1, Chain A"/>
    <property type="match status" value="1"/>
</dbReference>
<dbReference type="GO" id="GO:0006952">
    <property type="term" value="P:defense response"/>
    <property type="evidence" value="ECO:0007669"/>
    <property type="project" value="UniProtKB-KW"/>
</dbReference>
<name>A0ABD1HH03_SALDI</name>
<dbReference type="CDD" id="cd18310">
    <property type="entry name" value="BTB_POZ_NPR_plant"/>
    <property type="match status" value="1"/>
</dbReference>
<dbReference type="Proteomes" id="UP001567538">
    <property type="component" value="Unassembled WGS sequence"/>
</dbReference>
<feature type="domain" description="BTB" evidence="15">
    <location>
        <begin position="61"/>
        <end position="138"/>
    </location>
</feature>
<evidence type="ECO:0000259" key="15">
    <source>
        <dbReference type="PROSITE" id="PS50097"/>
    </source>
</evidence>
<feature type="domain" description="C2HC NPR-type" evidence="16">
    <location>
        <begin position="141"/>
        <end position="155"/>
    </location>
</feature>
<evidence type="ECO:0000256" key="14">
    <source>
        <dbReference type="SAM" id="MobiDB-lite"/>
    </source>
</evidence>
<evidence type="ECO:0000256" key="2">
    <source>
        <dbReference type="ARBA" id="ARBA00004906"/>
    </source>
</evidence>
<evidence type="ECO:0000256" key="4">
    <source>
        <dbReference type="ARBA" id="ARBA00022737"/>
    </source>
</evidence>
<comment type="pathway">
    <text evidence="2">Protein modification; protein ubiquitination.</text>
</comment>
<dbReference type="PROSITE" id="PS50088">
    <property type="entry name" value="ANK_REPEAT"/>
    <property type="match status" value="1"/>
</dbReference>
<dbReference type="Pfam" id="PF13857">
    <property type="entry name" value="Ank_5"/>
    <property type="match status" value="1"/>
</dbReference>
<dbReference type="FunFam" id="3.30.710.10:FF:000110">
    <property type="entry name" value="Regulatory protein NPR3"/>
    <property type="match status" value="1"/>
</dbReference>
<dbReference type="InterPro" id="IPR011333">
    <property type="entry name" value="SKP1/BTB/POZ_sf"/>
</dbReference>
<dbReference type="InterPro" id="IPR000210">
    <property type="entry name" value="BTB/POZ_dom"/>
</dbReference>
<evidence type="ECO:0000256" key="5">
    <source>
        <dbReference type="ARBA" id="ARBA00022771"/>
    </source>
</evidence>
<dbReference type="Pfam" id="PF12313">
    <property type="entry name" value="NPR1_like_C"/>
    <property type="match status" value="1"/>
</dbReference>
<dbReference type="InterPro" id="IPR024228">
    <property type="entry name" value="NPR_central_dom"/>
</dbReference>
<feature type="compositionally biased region" description="Low complexity" evidence="14">
    <location>
        <begin position="555"/>
        <end position="564"/>
    </location>
</feature>
<evidence type="ECO:0000256" key="13">
    <source>
        <dbReference type="PROSITE-ProRule" id="PRU01391"/>
    </source>
</evidence>